<organism evidence="2 3">
    <name type="scientific">Mesohalobacter halotolerans</name>
    <dbReference type="NCBI Taxonomy" id="1883405"/>
    <lineage>
        <taxon>Bacteria</taxon>
        <taxon>Pseudomonadati</taxon>
        <taxon>Bacteroidota</taxon>
        <taxon>Flavobacteriia</taxon>
        <taxon>Flavobacteriales</taxon>
        <taxon>Flavobacteriaceae</taxon>
        <taxon>Mesohalobacter</taxon>
    </lineage>
</organism>
<proteinExistence type="predicted"/>
<keyword evidence="1" id="KW-0812">Transmembrane</keyword>
<reference evidence="2 3" key="1">
    <citation type="submission" date="2019-04" db="EMBL/GenBank/DDBJ databases">
        <title>Psychroflexus halotolerans sp. nov., isolated from a marine solar saltern.</title>
        <authorList>
            <person name="Feng X."/>
        </authorList>
    </citation>
    <scope>NUCLEOTIDE SEQUENCE [LARGE SCALE GENOMIC DNA]</scope>
    <source>
        <strain evidence="2 3">WDS2C27</strain>
    </source>
</reference>
<name>A0A4U5TT93_9FLAO</name>
<feature type="transmembrane region" description="Helical" evidence="1">
    <location>
        <begin position="46"/>
        <end position="65"/>
    </location>
</feature>
<dbReference type="AlphaFoldDB" id="A0A4U5TT93"/>
<dbReference type="EMBL" id="SWMU01000001">
    <property type="protein sequence ID" value="TKS57353.1"/>
    <property type="molecule type" value="Genomic_DNA"/>
</dbReference>
<evidence type="ECO:0000256" key="1">
    <source>
        <dbReference type="SAM" id="Phobius"/>
    </source>
</evidence>
<feature type="transmembrane region" description="Helical" evidence="1">
    <location>
        <begin position="7"/>
        <end position="26"/>
    </location>
</feature>
<evidence type="ECO:0000313" key="2">
    <source>
        <dbReference type="EMBL" id="TKS57353.1"/>
    </source>
</evidence>
<dbReference type="RefSeq" id="WP_138931056.1">
    <property type="nucleotide sequence ID" value="NZ_SWMU01000001.1"/>
</dbReference>
<protein>
    <submittedName>
        <fullName evidence="2">Uncharacterized protein</fullName>
    </submittedName>
</protein>
<feature type="transmembrane region" description="Helical" evidence="1">
    <location>
        <begin position="77"/>
        <end position="96"/>
    </location>
</feature>
<accession>A0A4U5TT93</accession>
<keyword evidence="3" id="KW-1185">Reference proteome</keyword>
<dbReference type="Proteomes" id="UP000306552">
    <property type="component" value="Unassembled WGS sequence"/>
</dbReference>
<sequence>MNIKKEIGIGMSIALVCTLAGMYIYVFLFTNYDLPTAIQFAYRDEFLGGLIAIGAAANFLPFFVYLKRDKIYRARGVLMFSILLVILILLLKIRVFV</sequence>
<comment type="caution">
    <text evidence="2">The sequence shown here is derived from an EMBL/GenBank/DDBJ whole genome shotgun (WGS) entry which is preliminary data.</text>
</comment>
<evidence type="ECO:0000313" key="3">
    <source>
        <dbReference type="Proteomes" id="UP000306552"/>
    </source>
</evidence>
<keyword evidence="1" id="KW-1133">Transmembrane helix</keyword>
<gene>
    <name evidence="2" type="ORF">FCN74_02725</name>
</gene>
<dbReference type="OrthoDB" id="1362378at2"/>
<keyword evidence="1" id="KW-0472">Membrane</keyword>